<sequence length="111" mass="12314">MSSRWPVDLEHLARQTAGDVQVEREALHLFVLQSAVYLRRLRAAIAERDRAEAAHTLKGSATAVGAWGVARLSEELEASPAPVRQLPDILADLESELEEIGGFVKRLYTEH</sequence>
<keyword evidence="1" id="KW-0902">Two-component regulatory system</keyword>
<feature type="domain" description="HPt" evidence="2">
    <location>
        <begin position="26"/>
        <end position="100"/>
    </location>
</feature>
<dbReference type="eggNOG" id="COG2198">
    <property type="taxonomic scope" value="Bacteria"/>
</dbReference>
<dbReference type="Gene3D" id="1.20.120.160">
    <property type="entry name" value="HPT domain"/>
    <property type="match status" value="1"/>
</dbReference>
<accession>V4RKV0</accession>
<proteinExistence type="predicted"/>
<dbReference type="STRING" id="631454.N177_0475"/>
<evidence type="ECO:0000256" key="1">
    <source>
        <dbReference type="ARBA" id="ARBA00023012"/>
    </source>
</evidence>
<dbReference type="Proteomes" id="UP000017819">
    <property type="component" value="Unassembled WGS sequence"/>
</dbReference>
<keyword evidence="4" id="KW-1185">Reference proteome</keyword>
<dbReference type="RefSeq" id="WP_023430624.1">
    <property type="nucleotide sequence ID" value="NZ_AWXZ01000013.1"/>
</dbReference>
<protein>
    <recommendedName>
        <fullName evidence="2">HPt domain-containing protein</fullName>
    </recommendedName>
</protein>
<dbReference type="SUPFAM" id="SSF47226">
    <property type="entry name" value="Histidine-containing phosphotransfer domain, HPT domain"/>
    <property type="match status" value="1"/>
</dbReference>
<comment type="caution">
    <text evidence="3">The sequence shown here is derived from an EMBL/GenBank/DDBJ whole genome shotgun (WGS) entry which is preliminary data.</text>
</comment>
<dbReference type="InterPro" id="IPR036641">
    <property type="entry name" value="HPT_dom_sf"/>
</dbReference>
<dbReference type="AlphaFoldDB" id="V4RKV0"/>
<organism evidence="3 4">
    <name type="scientific">Lutibaculum baratangense AMV1</name>
    <dbReference type="NCBI Taxonomy" id="631454"/>
    <lineage>
        <taxon>Bacteria</taxon>
        <taxon>Pseudomonadati</taxon>
        <taxon>Pseudomonadota</taxon>
        <taxon>Alphaproteobacteria</taxon>
        <taxon>Hyphomicrobiales</taxon>
        <taxon>Tepidamorphaceae</taxon>
        <taxon>Lutibaculum</taxon>
    </lineage>
</organism>
<evidence type="ECO:0000259" key="2">
    <source>
        <dbReference type="Pfam" id="PF01627"/>
    </source>
</evidence>
<name>V4RKV0_9HYPH</name>
<dbReference type="Pfam" id="PF01627">
    <property type="entry name" value="Hpt"/>
    <property type="match status" value="1"/>
</dbReference>
<evidence type="ECO:0000313" key="3">
    <source>
        <dbReference type="EMBL" id="ESR26691.1"/>
    </source>
</evidence>
<dbReference type="InterPro" id="IPR008207">
    <property type="entry name" value="Sig_transdc_His_kin_Hpt_dom"/>
</dbReference>
<dbReference type="GO" id="GO:0004672">
    <property type="term" value="F:protein kinase activity"/>
    <property type="evidence" value="ECO:0007669"/>
    <property type="project" value="UniProtKB-ARBA"/>
</dbReference>
<gene>
    <name evidence="3" type="ORF">N177_0475</name>
</gene>
<dbReference type="OrthoDB" id="8454588at2"/>
<evidence type="ECO:0000313" key="4">
    <source>
        <dbReference type="Proteomes" id="UP000017819"/>
    </source>
</evidence>
<reference evidence="3 4" key="1">
    <citation type="journal article" date="2014" name="Genome Announc.">
        <title>Draft Genome Sequence of Lutibaculum baratangense Strain AMV1T, Isolated from a Mud Volcano in Andamans, India.</title>
        <authorList>
            <person name="Singh A."/>
            <person name="Sreenivas A."/>
            <person name="Sathyanarayana Reddy G."/>
            <person name="Pinnaka A.K."/>
            <person name="Shivaji S."/>
        </authorList>
    </citation>
    <scope>NUCLEOTIDE SEQUENCE [LARGE SCALE GENOMIC DNA]</scope>
    <source>
        <strain evidence="3 4">AMV1</strain>
    </source>
</reference>
<dbReference type="GO" id="GO:0000160">
    <property type="term" value="P:phosphorelay signal transduction system"/>
    <property type="evidence" value="ECO:0007669"/>
    <property type="project" value="UniProtKB-KW"/>
</dbReference>
<dbReference type="EMBL" id="AWXZ01000013">
    <property type="protein sequence ID" value="ESR26691.1"/>
    <property type="molecule type" value="Genomic_DNA"/>
</dbReference>